<proteinExistence type="predicted"/>
<accession>A0ACB9HVW4</accession>
<evidence type="ECO:0000313" key="1">
    <source>
        <dbReference type="EMBL" id="KAI3800094.1"/>
    </source>
</evidence>
<gene>
    <name evidence="1" type="ORF">L1987_35402</name>
</gene>
<organism evidence="1 2">
    <name type="scientific">Smallanthus sonchifolius</name>
    <dbReference type="NCBI Taxonomy" id="185202"/>
    <lineage>
        <taxon>Eukaryota</taxon>
        <taxon>Viridiplantae</taxon>
        <taxon>Streptophyta</taxon>
        <taxon>Embryophyta</taxon>
        <taxon>Tracheophyta</taxon>
        <taxon>Spermatophyta</taxon>
        <taxon>Magnoliopsida</taxon>
        <taxon>eudicotyledons</taxon>
        <taxon>Gunneridae</taxon>
        <taxon>Pentapetalae</taxon>
        <taxon>asterids</taxon>
        <taxon>campanulids</taxon>
        <taxon>Asterales</taxon>
        <taxon>Asteraceae</taxon>
        <taxon>Asteroideae</taxon>
        <taxon>Heliantheae alliance</taxon>
        <taxon>Millerieae</taxon>
        <taxon>Smallanthus</taxon>
    </lineage>
</organism>
<name>A0ACB9HVW4_9ASTR</name>
<reference evidence="1 2" key="2">
    <citation type="journal article" date="2022" name="Mol. Ecol. Resour.">
        <title>The genomes of chicory, endive, great burdock and yacon provide insights into Asteraceae paleo-polyploidization history and plant inulin production.</title>
        <authorList>
            <person name="Fan W."/>
            <person name="Wang S."/>
            <person name="Wang H."/>
            <person name="Wang A."/>
            <person name="Jiang F."/>
            <person name="Liu H."/>
            <person name="Zhao H."/>
            <person name="Xu D."/>
            <person name="Zhang Y."/>
        </authorList>
    </citation>
    <scope>NUCLEOTIDE SEQUENCE [LARGE SCALE GENOMIC DNA]</scope>
    <source>
        <strain evidence="2">cv. Yunnan</strain>
        <tissue evidence="1">Leaves</tissue>
    </source>
</reference>
<protein>
    <submittedName>
        <fullName evidence="1">Uncharacterized protein</fullName>
    </submittedName>
</protein>
<comment type="caution">
    <text evidence="1">The sequence shown here is derived from an EMBL/GenBank/DDBJ whole genome shotgun (WGS) entry which is preliminary data.</text>
</comment>
<sequence>MANDGVVQQTQNNGASGGFEGQWRAVDDLTAKFERTLTTIEESRTTIIGGDYVHIQRRPNNDGAGGDRNYRRPVNRRALAYDGGSFKDEEDQFDYRRNDEADKVFDIMDVPAKQQVKIVAYKLCCGVGAWWYKKAGHKSNEYTNRRHVLLVDEEMEDEYEEDDGEYVDEYAEVEGDPVTFVFALQVLID</sequence>
<dbReference type="EMBL" id="CM042028">
    <property type="protein sequence ID" value="KAI3800094.1"/>
    <property type="molecule type" value="Genomic_DNA"/>
</dbReference>
<keyword evidence="2" id="KW-1185">Reference proteome</keyword>
<reference evidence="2" key="1">
    <citation type="journal article" date="2022" name="Mol. Ecol. Resour.">
        <title>The genomes of chicory, endive, great burdock and yacon provide insights into Asteraceae palaeo-polyploidization history and plant inulin production.</title>
        <authorList>
            <person name="Fan W."/>
            <person name="Wang S."/>
            <person name="Wang H."/>
            <person name="Wang A."/>
            <person name="Jiang F."/>
            <person name="Liu H."/>
            <person name="Zhao H."/>
            <person name="Xu D."/>
            <person name="Zhang Y."/>
        </authorList>
    </citation>
    <scope>NUCLEOTIDE SEQUENCE [LARGE SCALE GENOMIC DNA]</scope>
    <source>
        <strain evidence="2">cv. Yunnan</strain>
    </source>
</reference>
<evidence type="ECO:0000313" key="2">
    <source>
        <dbReference type="Proteomes" id="UP001056120"/>
    </source>
</evidence>
<dbReference type="Proteomes" id="UP001056120">
    <property type="component" value="Linkage Group LG11"/>
</dbReference>